<feature type="compositionally biased region" description="Basic and acidic residues" evidence="1">
    <location>
        <begin position="9"/>
        <end position="26"/>
    </location>
</feature>
<name>A0ABN9Y2V9_9DINO</name>
<keyword evidence="3" id="KW-1185">Reference proteome</keyword>
<feature type="region of interest" description="Disordered" evidence="1">
    <location>
        <begin position="241"/>
        <end position="275"/>
    </location>
</feature>
<evidence type="ECO:0000313" key="2">
    <source>
        <dbReference type="EMBL" id="CAK0906788.1"/>
    </source>
</evidence>
<protein>
    <recommendedName>
        <fullName evidence="4">Phospholipid/glycerol acyltransferase domain-containing protein</fullName>
    </recommendedName>
</protein>
<dbReference type="Proteomes" id="UP001189429">
    <property type="component" value="Unassembled WGS sequence"/>
</dbReference>
<comment type="caution">
    <text evidence="2">The sequence shown here is derived from an EMBL/GenBank/DDBJ whole genome shotgun (WGS) entry which is preliminary data.</text>
</comment>
<feature type="compositionally biased region" description="Basic and acidic residues" evidence="1">
    <location>
        <begin position="246"/>
        <end position="259"/>
    </location>
</feature>
<evidence type="ECO:0000256" key="1">
    <source>
        <dbReference type="SAM" id="MobiDB-lite"/>
    </source>
</evidence>
<proteinExistence type="predicted"/>
<organism evidence="2 3">
    <name type="scientific">Prorocentrum cordatum</name>
    <dbReference type="NCBI Taxonomy" id="2364126"/>
    <lineage>
        <taxon>Eukaryota</taxon>
        <taxon>Sar</taxon>
        <taxon>Alveolata</taxon>
        <taxon>Dinophyceae</taxon>
        <taxon>Prorocentrales</taxon>
        <taxon>Prorocentraceae</taxon>
        <taxon>Prorocentrum</taxon>
    </lineage>
</organism>
<feature type="region of interest" description="Disordered" evidence="1">
    <location>
        <begin position="1"/>
        <end position="26"/>
    </location>
</feature>
<gene>
    <name evidence="2" type="ORF">PCOR1329_LOCUS81993</name>
</gene>
<dbReference type="EMBL" id="CAUYUJ010021746">
    <property type="protein sequence ID" value="CAK0906788.1"/>
    <property type="molecule type" value="Genomic_DNA"/>
</dbReference>
<evidence type="ECO:0008006" key="4">
    <source>
        <dbReference type="Google" id="ProtNLM"/>
    </source>
</evidence>
<evidence type="ECO:0000313" key="3">
    <source>
        <dbReference type="Proteomes" id="UP001189429"/>
    </source>
</evidence>
<reference evidence="2" key="1">
    <citation type="submission" date="2023-10" db="EMBL/GenBank/DDBJ databases">
        <authorList>
            <person name="Chen Y."/>
            <person name="Shah S."/>
            <person name="Dougan E. K."/>
            <person name="Thang M."/>
            <person name="Chan C."/>
        </authorList>
    </citation>
    <scope>NUCLEOTIDE SEQUENCE [LARGE SCALE GENOMIC DNA]</scope>
</reference>
<sequence length="461" mass="49627">MPSAPRAAVEPREDQHDDRSWDVTHGPRKETALERFSMVLPAVTRVATNVVGGALVGGGYAMGKVGERFTGCKAVDSASFRSGVQSWMWSNGIVPSVVYEPLGEAGARAASWYGTEAAGAEDVRQAPLLVSNHTSYLDGLVLAACLGFPRVVAMAGTRKVPIVGRLMEDRHGLRLRGPVQQRLAPGHARGHRAALRLVGSGRAPDADLPGGHHQQRAGHPALPPRRLRGGRAGEARALGLHGAVGSREHDLEGHRERPEGPSSRTRSGPRSLRAPGCTRCTSACSRPTCRASRSSATRRCTPRIATRTWPPPWPAFASRCRFEEPARSCPRSSCACRVLLFDWSPLPADDFCAPITAVASPEAYSRCPRRERCGARRAGLRSAVLVLRGWLEKLGPPWSRGHLLAAPRQEGSWKAAAGRADGGLGYKFGDVARTLARATKQGCCQPGKRQRRAEHEVQVQG</sequence>
<feature type="region of interest" description="Disordered" evidence="1">
    <location>
        <begin position="201"/>
        <end position="228"/>
    </location>
</feature>
<feature type="compositionally biased region" description="Low complexity" evidence="1">
    <location>
        <begin position="260"/>
        <end position="273"/>
    </location>
</feature>
<accession>A0ABN9Y2V9</accession>